<dbReference type="Pfam" id="PF22893">
    <property type="entry name" value="ULD_2"/>
    <property type="match status" value="1"/>
</dbReference>
<evidence type="ECO:0000256" key="7">
    <source>
        <dbReference type="SAM" id="MobiDB-lite"/>
    </source>
</evidence>
<evidence type="ECO:0000313" key="9">
    <source>
        <dbReference type="EMBL" id="CAI6241983.1"/>
    </source>
</evidence>
<proteinExistence type="predicted"/>
<dbReference type="AlphaFoldDB" id="A0A9W4U241"/>
<accession>A0A9W4U241</accession>
<evidence type="ECO:0000256" key="4">
    <source>
        <dbReference type="ARBA" id="ARBA00023015"/>
    </source>
</evidence>
<comment type="caution">
    <text evidence="9">The sequence shown here is derived from an EMBL/GenBank/DDBJ whole genome shotgun (WGS) entry which is preliminary data.</text>
</comment>
<dbReference type="SMART" id="SM00401">
    <property type="entry name" value="ZnF_GATA"/>
    <property type="match status" value="1"/>
</dbReference>
<feature type="compositionally biased region" description="Acidic residues" evidence="7">
    <location>
        <begin position="374"/>
        <end position="383"/>
    </location>
</feature>
<protein>
    <recommendedName>
        <fullName evidence="8">GATA-type domain-containing protein</fullName>
    </recommendedName>
</protein>
<evidence type="ECO:0000259" key="8">
    <source>
        <dbReference type="PROSITE" id="PS50114"/>
    </source>
</evidence>
<dbReference type="InterPro" id="IPR000679">
    <property type="entry name" value="Znf_GATA"/>
</dbReference>
<evidence type="ECO:0000256" key="3">
    <source>
        <dbReference type="ARBA" id="ARBA00022833"/>
    </source>
</evidence>
<dbReference type="PANTHER" id="PTHR47172">
    <property type="entry name" value="OS01G0976800 PROTEIN"/>
    <property type="match status" value="1"/>
</dbReference>
<dbReference type="PROSITE" id="PS50114">
    <property type="entry name" value="GATA_ZN_FINGER_2"/>
    <property type="match status" value="1"/>
</dbReference>
<dbReference type="Proteomes" id="UP001152607">
    <property type="component" value="Unassembled WGS sequence"/>
</dbReference>
<dbReference type="PROSITE" id="PS00028">
    <property type="entry name" value="ZINC_FINGER_C2H2_1"/>
    <property type="match status" value="1"/>
</dbReference>
<name>A0A9W4U241_9PLEO</name>
<sequence length="571" mass="64028">MRVTTAGKCEQKSSQKSLATMIQGFSGQAISALSAITSQIAQSVQQGKALLESSAQVIHTNLRIFQIVHNIHLFILQLPGQIQRQQPVYFTDPYNKESPFHLEFVRSPEALLAILKINLKESGCGPAMIDRGEFAIEELGTRRKVDLAAPWDICFFPGQKVAMSMVFKEPLKDAKSSCPSCGTIQQEAAEQEITCIVCGSIFRRIEEMFEIVSEMSESDPKDKSKVQVRGPARPPKNKAREEDSMSINMRKFRRIQLINQIFYSKPLKCSLIDCEEAFDDQEGLQDHKLHAHKNIFDQSSSLDDQGSTPPRRCHSCNRTDTRKWRRGPDGEGTLCNTCGLHYLELTRKLGGTPTVINSSDRRPNSPIQGPTTETDSEFTAESESEGKSITGSDVDLYEPSKHDDIEILEYSSEEERERIGGETAVTSNLRLKSIEEASGLTTRVTPTTDVSTLEKFSALSILEDSSDEEEQARIAHMRKRTPEIFKTLVETNKSLYGTYKSLFGTNKRLAGMNKRDLNQSIESDSSYSDNDPLDDIDPTARRLRRRVRGPGDHRASMVFEDRGLANFNKVT</sequence>
<organism evidence="9 10">
    <name type="scientific">Periconia digitata</name>
    <dbReference type="NCBI Taxonomy" id="1303443"/>
    <lineage>
        <taxon>Eukaryota</taxon>
        <taxon>Fungi</taxon>
        <taxon>Dikarya</taxon>
        <taxon>Ascomycota</taxon>
        <taxon>Pezizomycotina</taxon>
        <taxon>Dothideomycetes</taxon>
        <taxon>Pleosporomycetidae</taxon>
        <taxon>Pleosporales</taxon>
        <taxon>Massarineae</taxon>
        <taxon>Periconiaceae</taxon>
        <taxon>Periconia</taxon>
    </lineage>
</organism>
<evidence type="ECO:0000256" key="5">
    <source>
        <dbReference type="ARBA" id="ARBA00023163"/>
    </source>
</evidence>
<keyword evidence="4" id="KW-0805">Transcription regulation</keyword>
<dbReference type="OrthoDB" id="3045089at2759"/>
<dbReference type="GO" id="GO:0006355">
    <property type="term" value="P:regulation of DNA-templated transcription"/>
    <property type="evidence" value="ECO:0007669"/>
    <property type="project" value="InterPro"/>
</dbReference>
<dbReference type="SUPFAM" id="SSF57716">
    <property type="entry name" value="Glucocorticoid receptor-like (DNA-binding domain)"/>
    <property type="match status" value="1"/>
</dbReference>
<feature type="region of interest" description="Disordered" evidence="7">
    <location>
        <begin position="214"/>
        <end position="243"/>
    </location>
</feature>
<dbReference type="PANTHER" id="PTHR47172:SF24">
    <property type="entry name" value="GATA ZINC FINGER DOMAIN-CONTAINING PROTEIN 14-RELATED"/>
    <property type="match status" value="1"/>
</dbReference>
<reference evidence="9" key="1">
    <citation type="submission" date="2023-01" db="EMBL/GenBank/DDBJ databases">
        <authorList>
            <person name="Van Ghelder C."/>
            <person name="Rancurel C."/>
        </authorList>
    </citation>
    <scope>NUCLEOTIDE SEQUENCE</scope>
    <source>
        <strain evidence="9">CNCM I-4278</strain>
    </source>
</reference>
<evidence type="ECO:0000256" key="2">
    <source>
        <dbReference type="ARBA" id="ARBA00022771"/>
    </source>
</evidence>
<keyword evidence="10" id="KW-1185">Reference proteome</keyword>
<dbReference type="CDD" id="cd00202">
    <property type="entry name" value="ZnF_GATA"/>
    <property type="match status" value="1"/>
</dbReference>
<dbReference type="InterPro" id="IPR054464">
    <property type="entry name" value="ULD_fung"/>
</dbReference>
<keyword evidence="2 6" id="KW-0863">Zinc-finger</keyword>
<dbReference type="InterPro" id="IPR013088">
    <property type="entry name" value="Znf_NHR/GATA"/>
</dbReference>
<keyword evidence="3" id="KW-0862">Zinc</keyword>
<dbReference type="EMBL" id="CAOQHR010000001">
    <property type="protein sequence ID" value="CAI6241983.1"/>
    <property type="molecule type" value="Genomic_DNA"/>
</dbReference>
<feature type="region of interest" description="Disordered" evidence="7">
    <location>
        <begin position="299"/>
        <end position="321"/>
    </location>
</feature>
<keyword evidence="1" id="KW-0479">Metal-binding</keyword>
<dbReference type="GO" id="GO:0043565">
    <property type="term" value="F:sequence-specific DNA binding"/>
    <property type="evidence" value="ECO:0007669"/>
    <property type="project" value="InterPro"/>
</dbReference>
<feature type="region of interest" description="Disordered" evidence="7">
    <location>
        <begin position="351"/>
        <end position="394"/>
    </location>
</feature>
<evidence type="ECO:0000313" key="10">
    <source>
        <dbReference type="Proteomes" id="UP001152607"/>
    </source>
</evidence>
<dbReference type="InterPro" id="IPR013087">
    <property type="entry name" value="Znf_C2H2_type"/>
</dbReference>
<keyword evidence="5" id="KW-0804">Transcription</keyword>
<feature type="compositionally biased region" description="Polar residues" evidence="7">
    <location>
        <begin position="299"/>
        <end position="308"/>
    </location>
</feature>
<dbReference type="GO" id="GO:0008270">
    <property type="term" value="F:zinc ion binding"/>
    <property type="evidence" value="ECO:0007669"/>
    <property type="project" value="UniProtKB-KW"/>
</dbReference>
<gene>
    <name evidence="9" type="ORF">PDIGIT_LOCUS624</name>
</gene>
<evidence type="ECO:0000256" key="1">
    <source>
        <dbReference type="ARBA" id="ARBA00022723"/>
    </source>
</evidence>
<feature type="domain" description="GATA-type" evidence="8">
    <location>
        <begin position="307"/>
        <end position="342"/>
    </location>
</feature>
<evidence type="ECO:0000256" key="6">
    <source>
        <dbReference type="PROSITE-ProRule" id="PRU00094"/>
    </source>
</evidence>
<dbReference type="Gene3D" id="3.30.50.10">
    <property type="entry name" value="Erythroid Transcription Factor GATA-1, subunit A"/>
    <property type="match status" value="1"/>
</dbReference>
<dbReference type="Pfam" id="PF00320">
    <property type="entry name" value="GATA"/>
    <property type="match status" value="1"/>
</dbReference>